<name>A0ABR3AZ43_PHYBL</name>
<dbReference type="Proteomes" id="UP001448207">
    <property type="component" value="Unassembled WGS sequence"/>
</dbReference>
<keyword evidence="2" id="KW-1185">Reference proteome</keyword>
<proteinExistence type="predicted"/>
<organism evidence="1 2">
    <name type="scientific">Phycomyces blakesleeanus</name>
    <dbReference type="NCBI Taxonomy" id="4837"/>
    <lineage>
        <taxon>Eukaryota</taxon>
        <taxon>Fungi</taxon>
        <taxon>Fungi incertae sedis</taxon>
        <taxon>Mucoromycota</taxon>
        <taxon>Mucoromycotina</taxon>
        <taxon>Mucoromycetes</taxon>
        <taxon>Mucorales</taxon>
        <taxon>Phycomycetaceae</taxon>
        <taxon>Phycomyces</taxon>
    </lineage>
</organism>
<evidence type="ECO:0000313" key="2">
    <source>
        <dbReference type="Proteomes" id="UP001448207"/>
    </source>
</evidence>
<gene>
    <name evidence="1" type="ORF">J3Q64DRAFT_1744633</name>
</gene>
<accession>A0ABR3AZ43</accession>
<comment type="caution">
    <text evidence="1">The sequence shown here is derived from an EMBL/GenBank/DDBJ whole genome shotgun (WGS) entry which is preliminary data.</text>
</comment>
<reference evidence="1 2" key="1">
    <citation type="submission" date="2024-04" db="EMBL/GenBank/DDBJ databases">
        <title>Symmetric and asymmetric DNA N6-adenine methylation regulates different biological responses in Mucorales.</title>
        <authorList>
            <consortium name="Lawrence Berkeley National Laboratory"/>
            <person name="Lax C."/>
            <person name="Mondo S.J."/>
            <person name="Osorio-Concepcion M."/>
            <person name="Muszewska A."/>
            <person name="Corrochano-Luque M."/>
            <person name="Gutierrez G."/>
            <person name="Riley R."/>
            <person name="Lipzen A."/>
            <person name="Guo J."/>
            <person name="Hundley H."/>
            <person name="Amirebrahimi M."/>
            <person name="Ng V."/>
            <person name="Lorenzo-Gutierrez D."/>
            <person name="Binder U."/>
            <person name="Yang J."/>
            <person name="Song Y."/>
            <person name="Canovas D."/>
            <person name="Navarro E."/>
            <person name="Freitag M."/>
            <person name="Gabaldon T."/>
            <person name="Grigoriev I.V."/>
            <person name="Corrochano L.M."/>
            <person name="Nicolas F.E."/>
            <person name="Garre V."/>
        </authorList>
    </citation>
    <scope>NUCLEOTIDE SEQUENCE [LARGE SCALE GENOMIC DNA]</scope>
    <source>
        <strain evidence="1 2">L51</strain>
    </source>
</reference>
<dbReference type="EMBL" id="JBCLYO010000010">
    <property type="protein sequence ID" value="KAL0085678.1"/>
    <property type="molecule type" value="Genomic_DNA"/>
</dbReference>
<protein>
    <submittedName>
        <fullName evidence="1">Uncharacterized protein</fullName>
    </submittedName>
</protein>
<sequence length="337" mass="40038">MCFAIRYPIERDILEKLRKEIADNQLQNYDLLRDQRAQLVNWRQEEMENFGIIRKSQQYLREQLEQIEGVRQRASKGVQNLSDSIVLLQHDAEYALRTQEELVNVFANTSQRRLEKIIFGMGTMLESAFFQVEARLGQLNTSLSHSLLMQNKSHEAWHQMQVIQWEISHDWHNSVSHINNSLLQMLNDTGTQVHSLQQDIGTVHSKILVIIEPMRQLAQFMAEWAAHKSTVMELLSIVWIIVGYFMSCSKWRLLEYFLITLIGSLLKHQLDTLSVRHSLMFFILPLMRHIIRWKRYKGWLYYPTQATSYREHSRERPAEVSENLDRLNLYYELINYD</sequence>
<evidence type="ECO:0000313" key="1">
    <source>
        <dbReference type="EMBL" id="KAL0085678.1"/>
    </source>
</evidence>